<reference evidence="10 11" key="1">
    <citation type="journal article" date="2007" name="Science">
        <title>The Chlamydomonas genome reveals the evolution of key animal and plant functions.</title>
        <authorList>
            <person name="Merchant S.S."/>
            <person name="Prochnik S.E."/>
            <person name="Vallon O."/>
            <person name="Harris E.H."/>
            <person name="Karpowicz S.J."/>
            <person name="Witman G.B."/>
            <person name="Terry A."/>
            <person name="Salamov A."/>
            <person name="Fritz-Laylin L.K."/>
            <person name="Marechal-Drouard L."/>
            <person name="Marshall W.F."/>
            <person name="Qu L.H."/>
            <person name="Nelson D.R."/>
            <person name="Sanderfoot A.A."/>
            <person name="Spalding M.H."/>
            <person name="Kapitonov V.V."/>
            <person name="Ren Q."/>
            <person name="Ferris P."/>
            <person name="Lindquist E."/>
            <person name="Shapiro H."/>
            <person name="Lucas S.M."/>
            <person name="Grimwood J."/>
            <person name="Schmutz J."/>
            <person name="Cardol P."/>
            <person name="Cerutti H."/>
            <person name="Chanfreau G."/>
            <person name="Chen C.L."/>
            <person name="Cognat V."/>
            <person name="Croft M.T."/>
            <person name="Dent R."/>
            <person name="Dutcher S."/>
            <person name="Fernandez E."/>
            <person name="Fukuzawa H."/>
            <person name="Gonzalez-Ballester D."/>
            <person name="Gonzalez-Halphen D."/>
            <person name="Hallmann A."/>
            <person name="Hanikenne M."/>
            <person name="Hippler M."/>
            <person name="Inwood W."/>
            <person name="Jabbari K."/>
            <person name="Kalanon M."/>
            <person name="Kuras R."/>
            <person name="Lefebvre P.A."/>
            <person name="Lemaire S.D."/>
            <person name="Lobanov A.V."/>
            <person name="Lohr M."/>
            <person name="Manuell A."/>
            <person name="Meier I."/>
            <person name="Mets L."/>
            <person name="Mittag M."/>
            <person name="Mittelmeier T."/>
            <person name="Moroney J.V."/>
            <person name="Moseley J."/>
            <person name="Napoli C."/>
            <person name="Nedelcu A.M."/>
            <person name="Niyogi K."/>
            <person name="Novoselov S.V."/>
            <person name="Paulsen I.T."/>
            <person name="Pazour G."/>
            <person name="Purton S."/>
            <person name="Ral J.P."/>
            <person name="Riano-Pachon D.M."/>
            <person name="Riekhof W."/>
            <person name="Rymarquis L."/>
            <person name="Schroda M."/>
            <person name="Stern D."/>
            <person name="Umen J."/>
            <person name="Willows R."/>
            <person name="Wilson N."/>
            <person name="Zimmer S.L."/>
            <person name="Allmer J."/>
            <person name="Balk J."/>
            <person name="Bisova K."/>
            <person name="Chen C.J."/>
            <person name="Elias M."/>
            <person name="Gendler K."/>
            <person name="Hauser C."/>
            <person name="Lamb M.R."/>
            <person name="Ledford H."/>
            <person name="Long J.C."/>
            <person name="Minagawa J."/>
            <person name="Page M.D."/>
            <person name="Pan J."/>
            <person name="Pootakham W."/>
            <person name="Roje S."/>
            <person name="Rose A."/>
            <person name="Stahlberg E."/>
            <person name="Terauchi A.M."/>
            <person name="Yang P."/>
            <person name="Ball S."/>
            <person name="Bowler C."/>
            <person name="Dieckmann C.L."/>
            <person name="Gladyshev V.N."/>
            <person name="Green P."/>
            <person name="Jorgensen R."/>
            <person name="Mayfield S."/>
            <person name="Mueller-Roeber B."/>
            <person name="Rajamani S."/>
            <person name="Sayre R.T."/>
            <person name="Brokstein P."/>
            <person name="Dubchak I."/>
            <person name="Goodstein D."/>
            <person name="Hornick L."/>
            <person name="Huang Y.W."/>
            <person name="Jhaveri J."/>
            <person name="Luo Y."/>
            <person name="Martinez D."/>
            <person name="Ngau W.C."/>
            <person name="Otillar B."/>
            <person name="Poliakov A."/>
            <person name="Porter A."/>
            <person name="Szajkowski L."/>
            <person name="Werner G."/>
            <person name="Zhou K."/>
            <person name="Grigoriev I.V."/>
            <person name="Rokhsar D.S."/>
            <person name="Grossman A.R."/>
        </authorList>
    </citation>
    <scope>NUCLEOTIDE SEQUENCE [LARGE SCALE GENOMIC DNA]</scope>
    <source>
        <strain evidence="11">CC-503</strain>
    </source>
</reference>
<keyword evidence="7" id="KW-1208">Phospholipid metabolism</keyword>
<proteinExistence type="inferred from homology"/>
<evidence type="ECO:0000256" key="6">
    <source>
        <dbReference type="ARBA" id="ARBA00023136"/>
    </source>
</evidence>
<dbReference type="RefSeq" id="XP_042926495.1">
    <property type="nucleotide sequence ID" value="XM_043061464.1"/>
</dbReference>
<keyword evidence="3" id="KW-0812">Transmembrane</keyword>
<evidence type="ECO:0000256" key="7">
    <source>
        <dbReference type="ARBA" id="ARBA00023264"/>
    </source>
</evidence>
<keyword evidence="4" id="KW-1133">Transmembrane helix</keyword>
<evidence type="ECO:0000256" key="3">
    <source>
        <dbReference type="ARBA" id="ARBA00022692"/>
    </source>
</evidence>
<dbReference type="GeneID" id="66053034"/>
<dbReference type="InterPro" id="IPR000462">
    <property type="entry name" value="CDP-OH_P_trans"/>
</dbReference>
<dbReference type="PROSITE" id="PS51257">
    <property type="entry name" value="PROKAR_LIPOPROTEIN"/>
    <property type="match status" value="1"/>
</dbReference>
<gene>
    <name evidence="10" type="ORF">CHLRE_03g204751v5</name>
</gene>
<dbReference type="Gene3D" id="1.20.120.1760">
    <property type="match status" value="1"/>
</dbReference>
<dbReference type="InParanoid" id="A0A2K3DZ44"/>
<evidence type="ECO:0000313" key="10">
    <source>
        <dbReference type="EMBL" id="PNW85803.1"/>
    </source>
</evidence>
<dbReference type="InterPro" id="IPR048254">
    <property type="entry name" value="CDP_ALCOHOL_P_TRANSF_CS"/>
</dbReference>
<dbReference type="Gramene" id="PNW85803">
    <property type="protein sequence ID" value="PNW85803"/>
    <property type="gene ID" value="CHLRE_03g204751v5"/>
</dbReference>
<dbReference type="AlphaFoldDB" id="A0A2K3DZ44"/>
<dbReference type="PROSITE" id="PS00379">
    <property type="entry name" value="CDP_ALCOHOL_P_TRANSF"/>
    <property type="match status" value="1"/>
</dbReference>
<dbReference type="PANTHER" id="PTHR15362">
    <property type="entry name" value="PHOSPHATIDYLINOSITOL SYNTHASE"/>
    <property type="match status" value="1"/>
</dbReference>
<dbReference type="OrthoDB" id="10251079at2759"/>
<protein>
    <recommendedName>
        <fullName evidence="12">CDP-diacylglycerol--inositol 3-phosphatidyltransferase</fullName>
    </recommendedName>
</protein>
<keyword evidence="6" id="KW-0472">Membrane</keyword>
<feature type="region of interest" description="Disordered" evidence="9">
    <location>
        <begin position="1"/>
        <end position="21"/>
    </location>
</feature>
<accession>A0A2K3DZ44</accession>
<dbReference type="Pfam" id="PF01066">
    <property type="entry name" value="CDP-OH_P_transf"/>
    <property type="match status" value="1"/>
</dbReference>
<dbReference type="PANTHER" id="PTHR15362:SF13">
    <property type="entry name" value="SI:CH1073-145M9.1"/>
    <property type="match status" value="1"/>
</dbReference>
<sequence length="177" mass="17433">MQTKPQASSTGAQGAPSPSSSSCEPSISSVLFNVPNTVTYSRVLLLFWAAAVARSQPGVALALWLVNFALDGADGALARRLGQTSAFGAFLDVAVDIASRGMLWVSWAAAAAADAAATAAASTYAAAPAGGGAAAAAAAVGMQAGTAAALAAVALPLSLAVILLECLVFTCTHARHC</sequence>
<evidence type="ECO:0000256" key="5">
    <source>
        <dbReference type="ARBA" id="ARBA00023098"/>
    </source>
</evidence>
<dbReference type="GO" id="GO:0008654">
    <property type="term" value="P:phospholipid biosynthetic process"/>
    <property type="evidence" value="ECO:0007669"/>
    <property type="project" value="InterPro"/>
</dbReference>
<evidence type="ECO:0000256" key="1">
    <source>
        <dbReference type="ARBA" id="ARBA00004141"/>
    </source>
</evidence>
<comment type="similarity">
    <text evidence="8">Belongs to the CDP-alcohol phosphatidyltransferase class-I family.</text>
</comment>
<feature type="compositionally biased region" description="Low complexity" evidence="9">
    <location>
        <begin position="7"/>
        <end position="21"/>
    </location>
</feature>
<name>A0A2K3DZ44_CHLRE</name>
<evidence type="ECO:0008006" key="12">
    <source>
        <dbReference type="Google" id="ProtNLM"/>
    </source>
</evidence>
<evidence type="ECO:0000256" key="9">
    <source>
        <dbReference type="SAM" id="MobiDB-lite"/>
    </source>
</evidence>
<keyword evidence="11" id="KW-1185">Reference proteome</keyword>
<organism evidence="10 11">
    <name type="scientific">Chlamydomonas reinhardtii</name>
    <name type="common">Chlamydomonas smithii</name>
    <dbReference type="NCBI Taxonomy" id="3055"/>
    <lineage>
        <taxon>Eukaryota</taxon>
        <taxon>Viridiplantae</taxon>
        <taxon>Chlorophyta</taxon>
        <taxon>core chlorophytes</taxon>
        <taxon>Chlorophyceae</taxon>
        <taxon>CS clade</taxon>
        <taxon>Chlamydomonadales</taxon>
        <taxon>Chlamydomonadaceae</taxon>
        <taxon>Chlamydomonas</taxon>
    </lineage>
</organism>
<evidence type="ECO:0000256" key="4">
    <source>
        <dbReference type="ARBA" id="ARBA00022989"/>
    </source>
</evidence>
<dbReference type="Proteomes" id="UP000006906">
    <property type="component" value="Chromosome 3"/>
</dbReference>
<keyword evidence="5" id="KW-0443">Lipid metabolism</keyword>
<dbReference type="EMBL" id="CM008964">
    <property type="protein sequence ID" value="PNW85803.1"/>
    <property type="molecule type" value="Genomic_DNA"/>
</dbReference>
<dbReference type="GO" id="GO:0016780">
    <property type="term" value="F:phosphotransferase activity, for other substituted phosphate groups"/>
    <property type="evidence" value="ECO:0007669"/>
    <property type="project" value="InterPro"/>
</dbReference>
<dbReference type="InterPro" id="IPR043130">
    <property type="entry name" value="CDP-OH_PTrfase_TM_dom"/>
</dbReference>
<evidence type="ECO:0000256" key="8">
    <source>
        <dbReference type="RuleBase" id="RU003750"/>
    </source>
</evidence>
<evidence type="ECO:0000256" key="2">
    <source>
        <dbReference type="ARBA" id="ARBA00022679"/>
    </source>
</evidence>
<dbReference type="STRING" id="3055.A0A2K3DZ44"/>
<evidence type="ECO:0000313" key="11">
    <source>
        <dbReference type="Proteomes" id="UP000006906"/>
    </source>
</evidence>
<comment type="subcellular location">
    <subcellularLocation>
        <location evidence="1">Membrane</location>
        <topology evidence="1">Multi-pass membrane protein</topology>
    </subcellularLocation>
</comment>
<keyword evidence="2 8" id="KW-0808">Transferase</keyword>
<dbReference type="GO" id="GO:0016020">
    <property type="term" value="C:membrane"/>
    <property type="evidence" value="ECO:0007669"/>
    <property type="project" value="UniProtKB-SubCell"/>
</dbReference>
<dbReference type="KEGG" id="cre:CHLRE_03g204751v5"/>